<protein>
    <submittedName>
        <fullName evidence="1">Uncharacterized protein</fullName>
    </submittedName>
</protein>
<name>A0A1I3JFJ2_9FLAO</name>
<keyword evidence="2" id="KW-1185">Reference proteome</keyword>
<dbReference type="InterPro" id="IPR011006">
    <property type="entry name" value="CheY-like_superfamily"/>
</dbReference>
<reference evidence="2" key="1">
    <citation type="submission" date="2016-10" db="EMBL/GenBank/DDBJ databases">
        <authorList>
            <person name="Varghese N."/>
            <person name="Submissions S."/>
        </authorList>
    </citation>
    <scope>NUCLEOTIDE SEQUENCE [LARGE SCALE GENOMIC DNA]</scope>
    <source>
        <strain evidence="2">DSM 22251</strain>
    </source>
</reference>
<dbReference type="EMBL" id="FORQ01000001">
    <property type="protein sequence ID" value="SFI58979.1"/>
    <property type="molecule type" value="Genomic_DNA"/>
</dbReference>
<evidence type="ECO:0000313" key="1">
    <source>
        <dbReference type="EMBL" id="SFI58979.1"/>
    </source>
</evidence>
<evidence type="ECO:0000313" key="2">
    <source>
        <dbReference type="Proteomes" id="UP000242560"/>
    </source>
</evidence>
<sequence>MKSKILVIENQTQPLQRLRKYFTKRRFQIIRPKETESIFNICKTENLSAIVIDPGVYGKRSAKFLQNLREHILPDDVKIFGINGENLAELN</sequence>
<dbReference type="Proteomes" id="UP000242560">
    <property type="component" value="Unassembled WGS sequence"/>
</dbReference>
<proteinExistence type="predicted"/>
<gene>
    <name evidence="1" type="ORF">SAMN05421638_0143</name>
</gene>
<dbReference type="AlphaFoldDB" id="A0A1I3JFJ2"/>
<organism evidence="1 2">
    <name type="scientific">Kaistella treverensis</name>
    <dbReference type="NCBI Taxonomy" id="631455"/>
    <lineage>
        <taxon>Bacteria</taxon>
        <taxon>Pseudomonadati</taxon>
        <taxon>Bacteroidota</taxon>
        <taxon>Flavobacteriia</taxon>
        <taxon>Flavobacteriales</taxon>
        <taxon>Weeksellaceae</taxon>
        <taxon>Chryseobacterium group</taxon>
        <taxon>Kaistella</taxon>
    </lineage>
</organism>
<dbReference type="SUPFAM" id="SSF52172">
    <property type="entry name" value="CheY-like"/>
    <property type="match status" value="1"/>
</dbReference>
<dbReference type="RefSeq" id="WP_039345362.1">
    <property type="nucleotide sequence ID" value="NZ_FORQ01000001.1"/>
</dbReference>
<accession>A0A1I3JFJ2</accession>